<organism evidence="1 2">
    <name type="scientific">Orchesella dallaii</name>
    <dbReference type="NCBI Taxonomy" id="48710"/>
    <lineage>
        <taxon>Eukaryota</taxon>
        <taxon>Metazoa</taxon>
        <taxon>Ecdysozoa</taxon>
        <taxon>Arthropoda</taxon>
        <taxon>Hexapoda</taxon>
        <taxon>Collembola</taxon>
        <taxon>Entomobryomorpha</taxon>
        <taxon>Entomobryoidea</taxon>
        <taxon>Orchesellidae</taxon>
        <taxon>Orchesellinae</taxon>
        <taxon>Orchesella</taxon>
    </lineage>
</organism>
<accession>A0ABP1S5Z4</accession>
<proteinExistence type="predicted"/>
<keyword evidence="2" id="KW-1185">Reference proteome</keyword>
<dbReference type="Proteomes" id="UP001642540">
    <property type="component" value="Unassembled WGS sequence"/>
</dbReference>
<dbReference type="EMBL" id="CAXLJM020000160">
    <property type="protein sequence ID" value="CAL8144189.1"/>
    <property type="molecule type" value="Genomic_DNA"/>
</dbReference>
<reference evidence="1 2" key="1">
    <citation type="submission" date="2024-08" db="EMBL/GenBank/DDBJ databases">
        <authorList>
            <person name="Cucini C."/>
            <person name="Frati F."/>
        </authorList>
    </citation>
    <scope>NUCLEOTIDE SEQUENCE [LARGE SCALE GENOMIC DNA]</scope>
</reference>
<evidence type="ECO:0000313" key="1">
    <source>
        <dbReference type="EMBL" id="CAL8144189.1"/>
    </source>
</evidence>
<evidence type="ECO:0000313" key="2">
    <source>
        <dbReference type="Proteomes" id="UP001642540"/>
    </source>
</evidence>
<gene>
    <name evidence="1" type="ORF">ODALV1_LOCUS30117</name>
</gene>
<sequence>MGSERTTINLRGYCLYCLGKLGDDGSYAESNSPACSPLKFPFGKRHLNVQNVPVEERLAPFTVLCRYLGIDLPDCYAFGDEADTETLSLTPPLCTRCHEMSARLCFLQDELQNIHAKINNVTKRIYQRVTNTCDRHGALKREAFEQEFRNKSKSSLSRGRGENLKTKKVTQLVKSFQMKIIEKETETKSCELSLISSQQHDPFIPMELELENTENEFDPILPSETLRSKWNENLHLLPECQKEECAKSTSELTTMLCQYDDDPDSQNLVPTRDTLSFDLVNTEVLQEPMPLSEISIPNKQCRMRMVTRSQAMKLKGQS</sequence>
<comment type="caution">
    <text evidence="1">The sequence shown here is derived from an EMBL/GenBank/DDBJ whole genome shotgun (WGS) entry which is preliminary data.</text>
</comment>
<protein>
    <submittedName>
        <fullName evidence="1">Uncharacterized protein</fullName>
    </submittedName>
</protein>
<name>A0ABP1S5Z4_9HEXA</name>